<comment type="caution">
    <text evidence="2">The sequence shown here is derived from an EMBL/GenBank/DDBJ whole genome shotgun (WGS) entry which is preliminary data.</text>
</comment>
<organism evidence="2 3">
    <name type="scientific">Hellea balneolensis</name>
    <dbReference type="NCBI Taxonomy" id="287478"/>
    <lineage>
        <taxon>Bacteria</taxon>
        <taxon>Pseudomonadati</taxon>
        <taxon>Pseudomonadota</taxon>
        <taxon>Alphaproteobacteria</taxon>
        <taxon>Maricaulales</taxon>
        <taxon>Robiginitomaculaceae</taxon>
        <taxon>Hellea</taxon>
    </lineage>
</organism>
<evidence type="ECO:0000313" key="2">
    <source>
        <dbReference type="EMBL" id="HFB54386.1"/>
    </source>
</evidence>
<accession>A0A7C3C8R3</accession>
<feature type="region of interest" description="Disordered" evidence="1">
    <location>
        <begin position="39"/>
        <end position="85"/>
    </location>
</feature>
<gene>
    <name evidence="2" type="ORF">ENJ46_00560</name>
</gene>
<proteinExistence type="predicted"/>
<sequence>MGRVKTEKTGKTGKTGRPRRARYGLAFVACVWLAGCASDGGQGDKQSVKAETQKPVSIDIIPQYDTDPTKTIDTSHLPKKTIQTP</sequence>
<evidence type="ECO:0000256" key="1">
    <source>
        <dbReference type="SAM" id="MobiDB-lite"/>
    </source>
</evidence>
<dbReference type="EMBL" id="DRMN01000038">
    <property type="protein sequence ID" value="HFB54386.1"/>
    <property type="molecule type" value="Genomic_DNA"/>
</dbReference>
<protein>
    <submittedName>
        <fullName evidence="2">Uncharacterized protein</fullName>
    </submittedName>
</protein>
<reference evidence="2" key="1">
    <citation type="journal article" date="2020" name="mSystems">
        <title>Genome- and Community-Level Interaction Insights into Carbon Utilization and Element Cycling Functions of Hydrothermarchaeota in Hydrothermal Sediment.</title>
        <authorList>
            <person name="Zhou Z."/>
            <person name="Liu Y."/>
            <person name="Xu W."/>
            <person name="Pan J."/>
            <person name="Luo Z.H."/>
            <person name="Li M."/>
        </authorList>
    </citation>
    <scope>NUCLEOTIDE SEQUENCE [LARGE SCALE GENOMIC DNA]</scope>
    <source>
        <strain evidence="2">HyVt-489</strain>
    </source>
</reference>
<evidence type="ECO:0000313" key="3">
    <source>
        <dbReference type="Proteomes" id="UP000886042"/>
    </source>
</evidence>
<dbReference type="Proteomes" id="UP000886042">
    <property type="component" value="Unassembled WGS sequence"/>
</dbReference>
<dbReference type="AlphaFoldDB" id="A0A7C3C8R3"/>
<name>A0A7C3C8R3_9PROT</name>
<feature type="non-terminal residue" evidence="2">
    <location>
        <position position="85"/>
    </location>
</feature>